<accession>A0A1I3XDA7</accession>
<reference evidence="3" key="1">
    <citation type="submission" date="2016-10" db="EMBL/GenBank/DDBJ databases">
        <authorList>
            <person name="Varghese N."/>
            <person name="Submissions S."/>
        </authorList>
    </citation>
    <scope>NUCLEOTIDE SEQUENCE [LARGE SCALE GENOMIC DNA]</scope>
    <source>
        <strain evidence="3">DSM 26471</strain>
    </source>
</reference>
<dbReference type="STRING" id="588602.SAMN04487991_4000"/>
<feature type="domain" description="NAD(P)-binding" evidence="1">
    <location>
        <begin position="6"/>
        <end position="148"/>
    </location>
</feature>
<dbReference type="AlphaFoldDB" id="A0A1I3XDA7"/>
<proteinExistence type="predicted"/>
<name>A0A1I3XDA7_9RHOB</name>
<dbReference type="InterPro" id="IPR036291">
    <property type="entry name" value="NAD(P)-bd_dom_sf"/>
</dbReference>
<dbReference type="OrthoDB" id="7771794at2"/>
<evidence type="ECO:0000313" key="2">
    <source>
        <dbReference type="EMBL" id="SFK17507.1"/>
    </source>
</evidence>
<keyword evidence="3" id="KW-1185">Reference proteome</keyword>
<dbReference type="SUPFAM" id="SSF51735">
    <property type="entry name" value="NAD(P)-binding Rossmann-fold domains"/>
    <property type="match status" value="1"/>
</dbReference>
<dbReference type="Gene3D" id="3.40.50.720">
    <property type="entry name" value="NAD(P)-binding Rossmann-like Domain"/>
    <property type="match status" value="1"/>
</dbReference>
<dbReference type="Pfam" id="PF13460">
    <property type="entry name" value="NAD_binding_10"/>
    <property type="match status" value="1"/>
</dbReference>
<dbReference type="InterPro" id="IPR016040">
    <property type="entry name" value="NAD(P)-bd_dom"/>
</dbReference>
<evidence type="ECO:0000313" key="3">
    <source>
        <dbReference type="Proteomes" id="UP000199630"/>
    </source>
</evidence>
<dbReference type="EMBL" id="FORH01000010">
    <property type="protein sequence ID" value="SFK17507.1"/>
    <property type="molecule type" value="Genomic_DNA"/>
</dbReference>
<gene>
    <name evidence="2" type="ORF">SAMN04487991_4000</name>
</gene>
<dbReference type="InterPro" id="IPR052718">
    <property type="entry name" value="NmrA-type_oxidoreductase"/>
</dbReference>
<protein>
    <submittedName>
        <fullName evidence="2">Uncharacterized conserved protein YbjT, contains NAD(P)-binding and DUF2867 domains</fullName>
    </submittedName>
</protein>
<dbReference type="PANTHER" id="PTHR47129">
    <property type="entry name" value="QUINONE OXIDOREDUCTASE 2"/>
    <property type="match status" value="1"/>
</dbReference>
<organism evidence="2 3">
    <name type="scientific">Celeribacter neptunius</name>
    <dbReference type="NCBI Taxonomy" id="588602"/>
    <lineage>
        <taxon>Bacteria</taxon>
        <taxon>Pseudomonadati</taxon>
        <taxon>Pseudomonadota</taxon>
        <taxon>Alphaproteobacteria</taxon>
        <taxon>Rhodobacterales</taxon>
        <taxon>Roseobacteraceae</taxon>
        <taxon>Celeribacter</taxon>
    </lineage>
</organism>
<dbReference type="PANTHER" id="PTHR47129:SF1">
    <property type="entry name" value="NMRA-LIKE DOMAIN-CONTAINING PROTEIN"/>
    <property type="match status" value="1"/>
</dbReference>
<dbReference type="Gene3D" id="3.90.25.10">
    <property type="entry name" value="UDP-galactose 4-epimerase, domain 1"/>
    <property type="match status" value="1"/>
</dbReference>
<dbReference type="Proteomes" id="UP000199630">
    <property type="component" value="Unassembled WGS sequence"/>
</dbReference>
<dbReference type="RefSeq" id="WP_090062956.1">
    <property type="nucleotide sequence ID" value="NZ_FORH01000010.1"/>
</dbReference>
<sequence length="289" mass="30727">MLIITGASGKLGGLVVEALQRLVTADQIGVSVRDPEKLADVAARGVRVRRGDYEDADSLRHAWEGASRVLLVSSNAASSGGDPLQQHETAISVAKELGVERLLYTSQVSANEQSHFPPGRHHAATETMLAASGLAWTSMRHGFYADSAMNMNAQGFANGNLVGPADGKVAWTTHEDLAQADALLLAGKETFEGVTPPLTGSVGLDLADLAQMASGATGRTIKRQIVSEEDMIENLERANLPGAVKSVILGYYRAAQAGEFAIVDPTLERLLGREPRPMQDVVRRHLGRG</sequence>
<evidence type="ECO:0000259" key="1">
    <source>
        <dbReference type="Pfam" id="PF13460"/>
    </source>
</evidence>